<sequence>MSEKTKLTIFIFITTILSIVFGQRIYWKCTFENDDCSFQSNVPDQFQVYKFERGNLKTPERAENCMYARKTNSHLEEAYLFSSKLNIPRNIGKLCFKFNILMSNGQDELFVFFLKDYQIVKQRAFSMKYSHEIFKWIEKTDYLSQSVDEIMIKSSRKNSATSIIAIDNMEFNDCYADSSSTPPSSTNIDSILQCNFDSSTTCQYELLRSSQNRIDNYAWTVSNPQHSFYGLPEQDVSKNGYYLHSGPFVCWEGDRVYLKSSSIIVTNPRCKLSFYYHMSGENVGTLTVYTNNKENLQQVLVEKRGPQGESWLTEDISLPIGEYELIFEGKCTILSLSHIAVDEITTHNCQSPSLSTPRPTPNRNSPTLLECRFEQDFCNYYQSTQTHQWVIGRETPSSNTGPQVPYSGNFVYFEATTATRGYFSLLESPVVYFDKETCLSFMYNMHGSHIGRFLVSLITLDQNENRIIGNETILNEIGNKGTDWIRFSHTINDYPQIRPRKLNFYAFYGRGYKGDVSFDEVTISYGSCPGSARSTRETSSVTVRPGPSPKLLECQFEQDFCNYYQNSTNYQWLIGRETPSRDTGPQAPYSGNFVYFEATTATRGYFSLLESPIVYFDKETCLSFMYNMYGSHTGRFLVSLITFDQTDSRIIRNETILNEIGNKGMEWIRFSYTIRNSPQIAHIKLNFMGLYGRGYRGDISFDGIQINDGSCLV</sequence>
<dbReference type="PANTHER" id="PTHR23282:SF101">
    <property type="entry name" value="MAM DOMAIN-CONTAINING PROTEIN"/>
    <property type="match status" value="1"/>
</dbReference>
<dbReference type="OrthoDB" id="412155at2759"/>
<evidence type="ECO:0000313" key="2">
    <source>
        <dbReference type="EMBL" id="CAD5121165.1"/>
    </source>
</evidence>
<dbReference type="EMBL" id="CAJFCJ010000014">
    <property type="protein sequence ID" value="CAD5121165.1"/>
    <property type="molecule type" value="Genomic_DNA"/>
</dbReference>
<organism evidence="2 3">
    <name type="scientific">Dimorphilus gyrociliatus</name>
    <dbReference type="NCBI Taxonomy" id="2664684"/>
    <lineage>
        <taxon>Eukaryota</taxon>
        <taxon>Metazoa</taxon>
        <taxon>Spiralia</taxon>
        <taxon>Lophotrochozoa</taxon>
        <taxon>Annelida</taxon>
        <taxon>Polychaeta</taxon>
        <taxon>Polychaeta incertae sedis</taxon>
        <taxon>Dinophilidae</taxon>
        <taxon>Dimorphilus</taxon>
    </lineage>
</organism>
<dbReference type="PROSITE" id="PS50060">
    <property type="entry name" value="MAM_2"/>
    <property type="match status" value="3"/>
</dbReference>
<dbReference type="SUPFAM" id="SSF49899">
    <property type="entry name" value="Concanavalin A-like lectins/glucanases"/>
    <property type="match status" value="4"/>
</dbReference>
<dbReference type="Pfam" id="PF00629">
    <property type="entry name" value="MAM"/>
    <property type="match status" value="3"/>
</dbReference>
<feature type="domain" description="MAM" evidence="1">
    <location>
        <begin position="552"/>
        <end position="713"/>
    </location>
</feature>
<dbReference type="GO" id="GO:0016020">
    <property type="term" value="C:membrane"/>
    <property type="evidence" value="ECO:0007669"/>
    <property type="project" value="InterPro"/>
</dbReference>
<feature type="domain" description="MAM" evidence="1">
    <location>
        <begin position="192"/>
        <end position="351"/>
    </location>
</feature>
<dbReference type="AlphaFoldDB" id="A0A7I8VXS7"/>
<accession>A0A7I8VXS7</accession>
<protein>
    <submittedName>
        <fullName evidence="2">DgyrCDS9700</fullName>
    </submittedName>
</protein>
<dbReference type="PANTHER" id="PTHR23282">
    <property type="entry name" value="APICAL ENDOSOMAL GLYCOPROTEIN PRECURSOR"/>
    <property type="match status" value="1"/>
</dbReference>
<dbReference type="SMART" id="SM00137">
    <property type="entry name" value="MAM"/>
    <property type="match status" value="3"/>
</dbReference>
<proteinExistence type="predicted"/>
<name>A0A7I8VXS7_9ANNE</name>
<dbReference type="InterPro" id="IPR051560">
    <property type="entry name" value="MAM_domain-containing"/>
</dbReference>
<dbReference type="CDD" id="cd06263">
    <property type="entry name" value="MAM"/>
    <property type="match status" value="3"/>
</dbReference>
<reference evidence="2 3" key="1">
    <citation type="submission" date="2020-08" db="EMBL/GenBank/DDBJ databases">
        <authorList>
            <person name="Hejnol A."/>
        </authorList>
    </citation>
    <scope>NUCLEOTIDE SEQUENCE [LARGE SCALE GENOMIC DNA]</scope>
</reference>
<gene>
    <name evidence="2" type="ORF">DGYR_LOCUS9155</name>
</gene>
<keyword evidence="3" id="KW-1185">Reference proteome</keyword>
<dbReference type="PROSITE" id="PS00740">
    <property type="entry name" value="MAM_1"/>
    <property type="match status" value="2"/>
</dbReference>
<dbReference type="Gene3D" id="2.60.120.200">
    <property type="match status" value="4"/>
</dbReference>
<feature type="domain" description="MAM" evidence="1">
    <location>
        <begin position="369"/>
        <end position="530"/>
    </location>
</feature>
<comment type="caution">
    <text evidence="2">The sequence shown here is derived from an EMBL/GenBank/DDBJ whole genome shotgun (WGS) entry which is preliminary data.</text>
</comment>
<dbReference type="InterPro" id="IPR013320">
    <property type="entry name" value="ConA-like_dom_sf"/>
</dbReference>
<dbReference type="Proteomes" id="UP000549394">
    <property type="component" value="Unassembled WGS sequence"/>
</dbReference>
<evidence type="ECO:0000313" key="3">
    <source>
        <dbReference type="Proteomes" id="UP000549394"/>
    </source>
</evidence>
<evidence type="ECO:0000259" key="1">
    <source>
        <dbReference type="PROSITE" id="PS50060"/>
    </source>
</evidence>
<dbReference type="InterPro" id="IPR000998">
    <property type="entry name" value="MAM_dom"/>
</dbReference>